<comment type="similarity">
    <text evidence="2">Belongs to the major facilitator superfamily. Bcr/CmlA family.</text>
</comment>
<keyword evidence="3" id="KW-0813">Transport</keyword>
<dbReference type="Gene3D" id="1.20.1720.10">
    <property type="entry name" value="Multidrug resistance protein D"/>
    <property type="match status" value="1"/>
</dbReference>
<organism evidence="10 11">
    <name type="scientific">Corynebacterium hindlerae</name>
    <dbReference type="NCBI Taxonomy" id="699041"/>
    <lineage>
        <taxon>Bacteria</taxon>
        <taxon>Bacillati</taxon>
        <taxon>Actinomycetota</taxon>
        <taxon>Actinomycetes</taxon>
        <taxon>Mycobacteriales</taxon>
        <taxon>Corynebacteriaceae</taxon>
        <taxon>Corynebacterium</taxon>
    </lineage>
</organism>
<keyword evidence="11" id="KW-1185">Reference proteome</keyword>
<comment type="subcellular location">
    <subcellularLocation>
        <location evidence="1">Cell membrane</location>
        <topology evidence="1">Multi-pass membrane protein</topology>
    </subcellularLocation>
</comment>
<feature type="domain" description="Major facilitator superfamily (MFS) profile" evidence="9">
    <location>
        <begin position="10"/>
        <end position="385"/>
    </location>
</feature>
<evidence type="ECO:0000256" key="1">
    <source>
        <dbReference type="ARBA" id="ARBA00004651"/>
    </source>
</evidence>
<feature type="transmembrane region" description="Helical" evidence="8">
    <location>
        <begin position="105"/>
        <end position="122"/>
    </location>
</feature>
<dbReference type="NCBIfam" id="TIGR00710">
    <property type="entry name" value="efflux_Bcr_CflA"/>
    <property type="match status" value="1"/>
</dbReference>
<keyword evidence="7 8" id="KW-0472">Membrane</keyword>
<dbReference type="PROSITE" id="PS50850">
    <property type="entry name" value="MFS"/>
    <property type="match status" value="1"/>
</dbReference>
<feature type="transmembrane region" description="Helical" evidence="8">
    <location>
        <begin position="134"/>
        <end position="152"/>
    </location>
</feature>
<dbReference type="CDD" id="cd17320">
    <property type="entry name" value="MFS_MdfA_MDR_like"/>
    <property type="match status" value="1"/>
</dbReference>
<dbReference type="RefSeq" id="WP_182387474.1">
    <property type="nucleotide sequence ID" value="NZ_CP059833.1"/>
</dbReference>
<feature type="transmembrane region" description="Helical" evidence="8">
    <location>
        <begin position="363"/>
        <end position="383"/>
    </location>
</feature>
<evidence type="ECO:0000313" key="10">
    <source>
        <dbReference type="EMBL" id="QMV86510.1"/>
    </source>
</evidence>
<evidence type="ECO:0000256" key="7">
    <source>
        <dbReference type="ARBA" id="ARBA00023136"/>
    </source>
</evidence>
<dbReference type="GO" id="GO:0005886">
    <property type="term" value="C:plasma membrane"/>
    <property type="evidence" value="ECO:0007669"/>
    <property type="project" value="UniProtKB-SubCell"/>
</dbReference>
<feature type="transmembrane region" description="Helical" evidence="8">
    <location>
        <begin position="336"/>
        <end position="357"/>
    </location>
</feature>
<feature type="transmembrane region" description="Helical" evidence="8">
    <location>
        <begin position="164"/>
        <end position="184"/>
    </location>
</feature>
<dbReference type="GO" id="GO:0042910">
    <property type="term" value="F:xenobiotic transmembrane transporter activity"/>
    <property type="evidence" value="ECO:0007669"/>
    <property type="project" value="InterPro"/>
</dbReference>
<reference evidence="10 11" key="1">
    <citation type="submission" date="2020-07" db="EMBL/GenBank/DDBJ databases">
        <title>non toxigenic Corynebacterium sp. nov from a clinical source.</title>
        <authorList>
            <person name="Bernier A.-M."/>
            <person name="Bernard K."/>
        </authorList>
    </citation>
    <scope>NUCLEOTIDE SEQUENCE [LARGE SCALE GENOMIC DNA]</scope>
    <source>
        <strain evidence="11">NML 93-0612</strain>
    </source>
</reference>
<dbReference type="InterPro" id="IPR036259">
    <property type="entry name" value="MFS_trans_sf"/>
</dbReference>
<evidence type="ECO:0000256" key="4">
    <source>
        <dbReference type="ARBA" id="ARBA00022475"/>
    </source>
</evidence>
<dbReference type="PANTHER" id="PTHR23502:SF132">
    <property type="entry name" value="POLYAMINE TRANSPORTER 2-RELATED"/>
    <property type="match status" value="1"/>
</dbReference>
<evidence type="ECO:0000256" key="8">
    <source>
        <dbReference type="SAM" id="Phobius"/>
    </source>
</evidence>
<feature type="transmembrane region" description="Helical" evidence="8">
    <location>
        <begin position="44"/>
        <end position="64"/>
    </location>
</feature>
<dbReference type="GO" id="GO:1990961">
    <property type="term" value="P:xenobiotic detoxification by transmembrane export across the plasma membrane"/>
    <property type="evidence" value="ECO:0007669"/>
    <property type="project" value="InterPro"/>
</dbReference>
<evidence type="ECO:0000256" key="6">
    <source>
        <dbReference type="ARBA" id="ARBA00022989"/>
    </source>
</evidence>
<dbReference type="Pfam" id="PF07690">
    <property type="entry name" value="MFS_1"/>
    <property type="match status" value="1"/>
</dbReference>
<dbReference type="EMBL" id="CP059833">
    <property type="protein sequence ID" value="QMV86510.1"/>
    <property type="molecule type" value="Genomic_DNA"/>
</dbReference>
<dbReference type="PANTHER" id="PTHR23502">
    <property type="entry name" value="MAJOR FACILITATOR SUPERFAMILY"/>
    <property type="match status" value="1"/>
</dbReference>
<dbReference type="InterPro" id="IPR004812">
    <property type="entry name" value="Efflux_drug-R_Bcr/CmlA"/>
</dbReference>
<evidence type="ECO:0000256" key="5">
    <source>
        <dbReference type="ARBA" id="ARBA00022692"/>
    </source>
</evidence>
<protein>
    <submittedName>
        <fullName evidence="10">Multidrug effflux MFS transporter</fullName>
    </submittedName>
</protein>
<sequence>MRKQYLGAGLLSGLALLSAGGPFGIDVYLPALPAIAEDLGTTPALMQLTLTGFLAGMAVGQLFIGPLSDAHGRHRLMVGGTLLATLSAVACALSPSIGVLVCARFLQGAGLGSGVVLSRATVSDLAEGNAVAKAFSLLMMIQGVAPVVAPVLGGFLLEPIGWRGLFWVLAAISVAQFVVAFFFIRESRPSEERTTGGLKFREVLRNREFIGYLLAFAFGFGTMFSYIAASPYLFQNQLGFSPRAFSIIFGINAVGIALSSFINSKLVERTEPFNLLVRGLLVMLGCAVILLVDSLFGPHPWLAVPVLFLAISQIGFIMGNATALGTSAVRPLAGTGAAVMGACQFVVAGTVSPLVVLGNNYGLSMAMGMACCATIGLVGLRLASK</sequence>
<proteinExistence type="inferred from homology"/>
<keyword evidence="5 8" id="KW-0812">Transmembrane</keyword>
<evidence type="ECO:0000313" key="11">
    <source>
        <dbReference type="Proteomes" id="UP000515570"/>
    </source>
</evidence>
<dbReference type="InterPro" id="IPR020846">
    <property type="entry name" value="MFS_dom"/>
</dbReference>
<evidence type="ECO:0000259" key="9">
    <source>
        <dbReference type="PROSITE" id="PS50850"/>
    </source>
</evidence>
<evidence type="ECO:0000256" key="2">
    <source>
        <dbReference type="ARBA" id="ARBA00006236"/>
    </source>
</evidence>
<dbReference type="Proteomes" id="UP000515570">
    <property type="component" value="Chromosome"/>
</dbReference>
<feature type="transmembrane region" description="Helical" evidence="8">
    <location>
        <begin position="275"/>
        <end position="296"/>
    </location>
</feature>
<dbReference type="SUPFAM" id="SSF103473">
    <property type="entry name" value="MFS general substrate transporter"/>
    <property type="match status" value="1"/>
</dbReference>
<dbReference type="AlphaFoldDB" id="A0A7G5FIR9"/>
<keyword evidence="4" id="KW-1003">Cell membrane</keyword>
<evidence type="ECO:0000256" key="3">
    <source>
        <dbReference type="ARBA" id="ARBA00022448"/>
    </source>
</evidence>
<feature type="transmembrane region" description="Helical" evidence="8">
    <location>
        <begin position="209"/>
        <end position="229"/>
    </location>
</feature>
<gene>
    <name evidence="10" type="ORF">HW450_09255</name>
</gene>
<feature type="transmembrane region" description="Helical" evidence="8">
    <location>
        <begin position="302"/>
        <end position="324"/>
    </location>
</feature>
<accession>A0A7G5FIR9</accession>
<name>A0A7G5FIR9_9CORY</name>
<feature type="transmembrane region" description="Helical" evidence="8">
    <location>
        <begin position="76"/>
        <end position="99"/>
    </location>
</feature>
<feature type="transmembrane region" description="Helical" evidence="8">
    <location>
        <begin position="244"/>
        <end position="263"/>
    </location>
</feature>
<keyword evidence="6 8" id="KW-1133">Transmembrane helix</keyword>
<dbReference type="InterPro" id="IPR011701">
    <property type="entry name" value="MFS"/>
</dbReference>